<evidence type="ECO:0000313" key="1">
    <source>
        <dbReference type="EMBL" id="EDN79504.1"/>
    </source>
</evidence>
<comment type="caution">
    <text evidence="1">The sequence shown here is derived from an EMBL/GenBank/DDBJ whole genome shotgun (WGS) entry which is preliminary data.</text>
</comment>
<dbReference type="RefSeq" id="WP_004839999.1">
    <property type="nucleotide sequence ID" value="NZ_AAYG02000001.1"/>
</dbReference>
<proteinExistence type="predicted"/>
<dbReference type="eggNOG" id="ENOG5033Z22">
    <property type="taxonomic scope" value="Bacteria"/>
</dbReference>
<dbReference type="Proteomes" id="UP000004410">
    <property type="component" value="Unassembled WGS sequence"/>
</dbReference>
<gene>
    <name evidence="1" type="ORF">RUMGNA_00015</name>
</gene>
<dbReference type="GeneID" id="57432497"/>
<sequence>MNKPDLSKMRVEIKWAEDMWQQIKDATMTTIGKDKGSYPDHDWKLKLLMAEHSPIRLGSVIVKIYDAPQFVHGHLVRHSNGAIPFDPSGIVPFVSSLRSDRNDYDEVPNRNTLQSATYYFNFQALINVSRRRLCNCASYETRKAFGMIRDEIVKFEPEAASRMVKECVYRNGLCPEMFTCKYNKTKAFEEELKEYIKGFENQICDKTNIRKGMDE</sequence>
<dbReference type="AlphaFoldDB" id="A7AXK3"/>
<reference evidence="1 2" key="2">
    <citation type="submission" date="2007-06" db="EMBL/GenBank/DDBJ databases">
        <title>Draft genome sequence of Ruminococcus gnavus (ATCC 29149).</title>
        <authorList>
            <person name="Sudarsanam P."/>
            <person name="Ley R."/>
            <person name="Guruge J."/>
            <person name="Turnbaugh P.J."/>
            <person name="Mahowald M."/>
            <person name="Liep D."/>
            <person name="Gordon J."/>
        </authorList>
    </citation>
    <scope>NUCLEOTIDE SEQUENCE [LARGE SCALE GENOMIC DNA]</scope>
    <source>
        <strain evidence="1 2">ATCC 29149</strain>
    </source>
</reference>
<evidence type="ECO:0000313" key="2">
    <source>
        <dbReference type="Proteomes" id="UP000004410"/>
    </source>
</evidence>
<name>A7AXK3_MEDG7</name>
<evidence type="ECO:0008006" key="3">
    <source>
        <dbReference type="Google" id="ProtNLM"/>
    </source>
</evidence>
<protein>
    <recommendedName>
        <fullName evidence="3">Thymidylate synthase ThyX</fullName>
    </recommendedName>
</protein>
<dbReference type="EMBL" id="AAYG02000001">
    <property type="protein sequence ID" value="EDN79504.1"/>
    <property type="molecule type" value="Genomic_DNA"/>
</dbReference>
<organism evidence="1 2">
    <name type="scientific">Mediterraneibacter gnavus (strain ATCC 29149 / DSM 114966 / JCM 6515 / VPI C7-9)</name>
    <name type="common">Ruminococcus gnavus</name>
    <dbReference type="NCBI Taxonomy" id="411470"/>
    <lineage>
        <taxon>Bacteria</taxon>
        <taxon>Bacillati</taxon>
        <taxon>Bacillota</taxon>
        <taxon>Clostridia</taxon>
        <taxon>Lachnospirales</taxon>
        <taxon>Lachnospiraceae</taxon>
        <taxon>Mediterraneibacter</taxon>
    </lineage>
</organism>
<accession>A7AXK3</accession>
<dbReference type="PaxDb" id="411470-RUMGNA_00015"/>
<reference evidence="1 2" key="1">
    <citation type="submission" date="2007-04" db="EMBL/GenBank/DDBJ databases">
        <authorList>
            <person name="Fulton L."/>
            <person name="Clifton S."/>
            <person name="Fulton B."/>
            <person name="Xu J."/>
            <person name="Minx P."/>
            <person name="Pepin K.H."/>
            <person name="Johnson M."/>
            <person name="Thiruvilangam P."/>
            <person name="Bhonagiri V."/>
            <person name="Nash W.E."/>
            <person name="Mardis E.R."/>
            <person name="Wilson R.K."/>
        </authorList>
    </citation>
    <scope>NUCLEOTIDE SEQUENCE [LARGE SCALE GENOMIC DNA]</scope>
    <source>
        <strain evidence="1 2">ATCC 29149</strain>
    </source>
</reference>